<evidence type="ECO:0000256" key="1">
    <source>
        <dbReference type="SAM" id="MobiDB-lite"/>
    </source>
</evidence>
<dbReference type="OrthoDB" id="7383979at2759"/>
<name>A0A0C2J0K4_THEKT</name>
<accession>A0A0C2J0K4</accession>
<protein>
    <submittedName>
        <fullName evidence="2">Uncharacterized protein</fullName>
    </submittedName>
</protein>
<proteinExistence type="predicted"/>
<evidence type="ECO:0000313" key="2">
    <source>
        <dbReference type="EMBL" id="KII71344.1"/>
    </source>
</evidence>
<dbReference type="Proteomes" id="UP000031668">
    <property type="component" value="Unassembled WGS sequence"/>
</dbReference>
<dbReference type="AlphaFoldDB" id="A0A0C2J0K4"/>
<dbReference type="EMBL" id="JWZT01001789">
    <property type="protein sequence ID" value="KII71344.1"/>
    <property type="molecule type" value="Genomic_DNA"/>
</dbReference>
<gene>
    <name evidence="2" type="ORF">RF11_05254</name>
</gene>
<comment type="caution">
    <text evidence="2">The sequence shown here is derived from an EMBL/GenBank/DDBJ whole genome shotgun (WGS) entry which is preliminary data.</text>
</comment>
<reference evidence="2 3" key="1">
    <citation type="journal article" date="2014" name="Genome Biol. Evol.">
        <title>The genome of the myxosporean Thelohanellus kitauei shows adaptations to nutrient acquisition within its fish host.</title>
        <authorList>
            <person name="Yang Y."/>
            <person name="Xiong J."/>
            <person name="Zhou Z."/>
            <person name="Huo F."/>
            <person name="Miao W."/>
            <person name="Ran C."/>
            <person name="Liu Y."/>
            <person name="Zhang J."/>
            <person name="Feng J."/>
            <person name="Wang M."/>
            <person name="Wang M."/>
            <person name="Wang L."/>
            <person name="Yao B."/>
        </authorList>
    </citation>
    <scope>NUCLEOTIDE SEQUENCE [LARGE SCALE GENOMIC DNA]</scope>
    <source>
        <strain evidence="2">Wuqing</strain>
    </source>
</reference>
<organism evidence="2 3">
    <name type="scientific">Thelohanellus kitauei</name>
    <name type="common">Myxosporean</name>
    <dbReference type="NCBI Taxonomy" id="669202"/>
    <lineage>
        <taxon>Eukaryota</taxon>
        <taxon>Metazoa</taxon>
        <taxon>Cnidaria</taxon>
        <taxon>Myxozoa</taxon>
        <taxon>Myxosporea</taxon>
        <taxon>Bivalvulida</taxon>
        <taxon>Platysporina</taxon>
        <taxon>Myxobolidae</taxon>
        <taxon>Thelohanellus</taxon>
    </lineage>
</organism>
<keyword evidence="3" id="KW-1185">Reference proteome</keyword>
<sequence length="198" mass="22595">MLMNVAKAVIDEGESIKVLQSCMVFIIQNYVGTSRVVPAQGYKRTRQLFSNDQEKDIAVYLHTTSHFYYSMPPKESGVLAYQYGIKFNAKNPESRDKFQSVGRIGYLVSSRYYPTTRLWRRIVTKNKHVTPEKKGKKNSVEISSEENVRNDFQGSDNRSGGTGLDVELLYIFHSCKFWLHADCSGAKIHACYISLDCL</sequence>
<evidence type="ECO:0000313" key="3">
    <source>
        <dbReference type="Proteomes" id="UP000031668"/>
    </source>
</evidence>
<feature type="region of interest" description="Disordered" evidence="1">
    <location>
        <begin position="130"/>
        <end position="156"/>
    </location>
</feature>